<dbReference type="PANTHER" id="PTHR35377">
    <property type="entry name" value="ANTITOXIN VAPB49-RELATED-RELATED"/>
    <property type="match status" value="1"/>
</dbReference>
<evidence type="ECO:0000256" key="2">
    <source>
        <dbReference type="RuleBase" id="RU362080"/>
    </source>
</evidence>
<reference evidence="4 5" key="1">
    <citation type="submission" date="2024-10" db="EMBL/GenBank/DDBJ databases">
        <title>The Natural Products Discovery Center: Release of the First 8490 Sequenced Strains for Exploring Actinobacteria Biosynthetic Diversity.</title>
        <authorList>
            <person name="Kalkreuter E."/>
            <person name="Kautsar S.A."/>
            <person name="Yang D."/>
            <person name="Bader C.D."/>
            <person name="Teijaro C.N."/>
            <person name="Fluegel L."/>
            <person name="Davis C.M."/>
            <person name="Simpson J.R."/>
            <person name="Lauterbach L."/>
            <person name="Steele A.D."/>
            <person name="Gui C."/>
            <person name="Meng S."/>
            <person name="Li G."/>
            <person name="Viehrig K."/>
            <person name="Ye F."/>
            <person name="Su P."/>
            <person name="Kiefer A.F."/>
            <person name="Nichols A."/>
            <person name="Cepeda A.J."/>
            <person name="Yan W."/>
            <person name="Fan B."/>
            <person name="Jiang Y."/>
            <person name="Adhikari A."/>
            <person name="Zheng C.-J."/>
            <person name="Schuster L."/>
            <person name="Cowan T.M."/>
            <person name="Smanski M.J."/>
            <person name="Chevrette M.G."/>
            <person name="De Carvalho L.P.S."/>
            <person name="Shen B."/>
        </authorList>
    </citation>
    <scope>NUCLEOTIDE SEQUENCE [LARGE SCALE GENOMIC DNA]</scope>
    <source>
        <strain evidence="4 5">NPDC049639</strain>
    </source>
</reference>
<protein>
    <recommendedName>
        <fullName evidence="2">Antitoxin</fullName>
    </recommendedName>
</protein>
<sequence>MTEVGIRALKQNASAVVAQVARGERVTITDRGRPVARLVPIAESPLERWIESGLARPPRRSLADLPLPEPMSEPGPTLSEVLAAMRDDERY</sequence>
<evidence type="ECO:0000256" key="1">
    <source>
        <dbReference type="ARBA" id="ARBA00009981"/>
    </source>
</evidence>
<proteinExistence type="inferred from homology"/>
<dbReference type="Proteomes" id="UP001612915">
    <property type="component" value="Unassembled WGS sequence"/>
</dbReference>
<dbReference type="RefSeq" id="WP_398282636.1">
    <property type="nucleotide sequence ID" value="NZ_JBITLV010000005.1"/>
</dbReference>
<dbReference type="Pfam" id="PF02604">
    <property type="entry name" value="PhdYeFM_antitox"/>
    <property type="match status" value="1"/>
</dbReference>
<dbReference type="EMBL" id="JBITLV010000005">
    <property type="protein sequence ID" value="MFI7588689.1"/>
    <property type="molecule type" value="Genomic_DNA"/>
</dbReference>
<keyword evidence="5" id="KW-1185">Reference proteome</keyword>
<accession>A0ABW8AQN4</accession>
<dbReference type="InterPro" id="IPR006442">
    <property type="entry name" value="Antitoxin_Phd/YefM"/>
</dbReference>
<evidence type="ECO:0000256" key="3">
    <source>
        <dbReference type="SAM" id="MobiDB-lite"/>
    </source>
</evidence>
<dbReference type="SUPFAM" id="SSF143120">
    <property type="entry name" value="YefM-like"/>
    <property type="match status" value="1"/>
</dbReference>
<dbReference type="InterPro" id="IPR036165">
    <property type="entry name" value="YefM-like_sf"/>
</dbReference>
<gene>
    <name evidence="4" type="ORF">ACIB24_16580</name>
</gene>
<comment type="similarity">
    <text evidence="1 2">Belongs to the phD/YefM antitoxin family.</text>
</comment>
<dbReference type="InterPro" id="IPR051416">
    <property type="entry name" value="phD-YefM_TA_antitoxins"/>
</dbReference>
<dbReference type="PANTHER" id="PTHR35377:SF5">
    <property type="entry name" value="ANTITOXIN VAPB46"/>
    <property type="match status" value="1"/>
</dbReference>
<dbReference type="Gene3D" id="3.40.1620.10">
    <property type="entry name" value="YefM-like domain"/>
    <property type="match status" value="1"/>
</dbReference>
<name>A0ABW8AQN4_9ACTN</name>
<feature type="region of interest" description="Disordered" evidence="3">
    <location>
        <begin position="58"/>
        <end position="77"/>
    </location>
</feature>
<comment type="function">
    <text evidence="2">Antitoxin component of a type II toxin-antitoxin (TA) system.</text>
</comment>
<comment type="caution">
    <text evidence="4">The sequence shown here is derived from an EMBL/GenBank/DDBJ whole genome shotgun (WGS) entry which is preliminary data.</text>
</comment>
<dbReference type="NCBIfam" id="TIGR01552">
    <property type="entry name" value="phd_fam"/>
    <property type="match status" value="1"/>
</dbReference>
<evidence type="ECO:0000313" key="4">
    <source>
        <dbReference type="EMBL" id="MFI7588689.1"/>
    </source>
</evidence>
<evidence type="ECO:0000313" key="5">
    <source>
        <dbReference type="Proteomes" id="UP001612915"/>
    </source>
</evidence>
<organism evidence="4 5">
    <name type="scientific">Spongisporangium articulatum</name>
    <dbReference type="NCBI Taxonomy" id="3362603"/>
    <lineage>
        <taxon>Bacteria</taxon>
        <taxon>Bacillati</taxon>
        <taxon>Actinomycetota</taxon>
        <taxon>Actinomycetes</taxon>
        <taxon>Kineosporiales</taxon>
        <taxon>Kineosporiaceae</taxon>
        <taxon>Spongisporangium</taxon>
    </lineage>
</organism>